<dbReference type="PANTHER" id="PTHR43394:SF11">
    <property type="entry name" value="ATP-BINDING CASSETTE TRANSPORTER"/>
    <property type="match status" value="1"/>
</dbReference>
<evidence type="ECO:0000256" key="2">
    <source>
        <dbReference type="ARBA" id="ARBA00007577"/>
    </source>
</evidence>
<dbReference type="GO" id="GO:0015421">
    <property type="term" value="F:ABC-type oligopeptide transporter activity"/>
    <property type="evidence" value="ECO:0007669"/>
    <property type="project" value="TreeGrafter"/>
</dbReference>
<comment type="caution">
    <text evidence="13">The sequence shown here is derived from an EMBL/GenBank/DDBJ whole genome shotgun (WGS) entry which is preliminary data.</text>
</comment>
<evidence type="ECO:0000256" key="8">
    <source>
        <dbReference type="ARBA" id="ARBA00022989"/>
    </source>
</evidence>
<dbReference type="PANTHER" id="PTHR43394">
    <property type="entry name" value="ATP-DEPENDENT PERMEASE MDL1, MITOCHONDRIAL"/>
    <property type="match status" value="1"/>
</dbReference>
<dbReference type="InterPro" id="IPR011527">
    <property type="entry name" value="ABC1_TM_dom"/>
</dbReference>
<comment type="subcellular location">
    <subcellularLocation>
        <location evidence="1">Membrane</location>
        <topology evidence="1">Multi-pass membrane protein</topology>
    </subcellularLocation>
</comment>
<evidence type="ECO:0000313" key="14">
    <source>
        <dbReference type="Proteomes" id="UP001174909"/>
    </source>
</evidence>
<evidence type="ECO:0000256" key="3">
    <source>
        <dbReference type="ARBA" id="ARBA00022448"/>
    </source>
</evidence>
<feature type="transmembrane region" description="Helical" evidence="10">
    <location>
        <begin position="101"/>
        <end position="125"/>
    </location>
</feature>
<name>A0AA35SWL9_GEOBA</name>
<dbReference type="InterPro" id="IPR003439">
    <property type="entry name" value="ABC_transporter-like_ATP-bd"/>
</dbReference>
<accession>A0AA35SWL9</accession>
<feature type="domain" description="ABC transporter" evidence="11">
    <location>
        <begin position="197"/>
        <end position="434"/>
    </location>
</feature>
<dbReference type="EMBL" id="CASHTH010002907">
    <property type="protein sequence ID" value="CAI8036919.1"/>
    <property type="molecule type" value="Genomic_DNA"/>
</dbReference>
<feature type="transmembrane region" description="Helical" evidence="10">
    <location>
        <begin position="20"/>
        <end position="42"/>
    </location>
</feature>
<evidence type="ECO:0000313" key="13">
    <source>
        <dbReference type="EMBL" id="CAI8036919.1"/>
    </source>
</evidence>
<keyword evidence="3" id="KW-0813">Transport</keyword>
<feature type="transmembrane region" description="Helical" evidence="10">
    <location>
        <begin position="719"/>
        <end position="743"/>
    </location>
</feature>
<dbReference type="PROSITE" id="PS50893">
    <property type="entry name" value="ABC_TRANSPORTER_2"/>
    <property type="match status" value="2"/>
</dbReference>
<feature type="domain" description="ABC transmembrane type-1" evidence="12">
    <location>
        <begin position="504"/>
        <end position="788"/>
    </location>
</feature>
<comment type="similarity">
    <text evidence="2">Belongs to the ABC transporter superfamily. ABCB family. Multidrug resistance exporter (TC 3.A.1.201) subfamily.</text>
</comment>
<evidence type="ECO:0000256" key="1">
    <source>
        <dbReference type="ARBA" id="ARBA00004141"/>
    </source>
</evidence>
<keyword evidence="9 10" id="KW-0472">Membrane</keyword>
<keyword evidence="6" id="KW-0547">Nucleotide-binding</keyword>
<gene>
    <name evidence="13" type="ORF">GBAR_LOCUS20682</name>
</gene>
<dbReference type="InterPro" id="IPR036640">
    <property type="entry name" value="ABC1_TM_sf"/>
</dbReference>
<reference evidence="13" key="1">
    <citation type="submission" date="2023-03" db="EMBL/GenBank/DDBJ databases">
        <authorList>
            <person name="Steffen K."/>
            <person name="Cardenas P."/>
        </authorList>
    </citation>
    <scope>NUCLEOTIDE SEQUENCE</scope>
</reference>
<dbReference type="AlphaFoldDB" id="A0AA35SWL9"/>
<keyword evidence="5" id="KW-0677">Repeat</keyword>
<feature type="domain" description="ABC transmembrane type-1" evidence="12">
    <location>
        <begin position="1"/>
        <end position="161"/>
    </location>
</feature>
<feature type="transmembrane region" description="Helical" evidence="10">
    <location>
        <begin position="502"/>
        <end position="525"/>
    </location>
</feature>
<keyword evidence="8 10" id="KW-1133">Transmembrane helix</keyword>
<dbReference type="SMART" id="SM00382">
    <property type="entry name" value="AAA"/>
    <property type="match status" value="2"/>
</dbReference>
<keyword evidence="7" id="KW-0067">ATP-binding</keyword>
<keyword evidence="4 10" id="KW-0812">Transmembrane</keyword>
<proteinExistence type="inferred from homology"/>
<dbReference type="Pfam" id="PF00005">
    <property type="entry name" value="ABC_tran"/>
    <property type="match status" value="2"/>
</dbReference>
<dbReference type="SUPFAM" id="SSF90123">
    <property type="entry name" value="ABC transporter transmembrane region"/>
    <property type="match status" value="2"/>
</dbReference>
<dbReference type="SUPFAM" id="SSF52540">
    <property type="entry name" value="P-loop containing nucleoside triphosphate hydrolases"/>
    <property type="match status" value="2"/>
</dbReference>
<evidence type="ECO:0000256" key="9">
    <source>
        <dbReference type="ARBA" id="ARBA00023136"/>
    </source>
</evidence>
<evidence type="ECO:0000256" key="5">
    <source>
        <dbReference type="ARBA" id="ARBA00022737"/>
    </source>
</evidence>
<evidence type="ECO:0000259" key="11">
    <source>
        <dbReference type="PROSITE" id="PS50893"/>
    </source>
</evidence>
<dbReference type="Pfam" id="PF00664">
    <property type="entry name" value="ABC_membrane"/>
    <property type="match status" value="2"/>
</dbReference>
<feature type="transmembrane region" description="Helical" evidence="10">
    <location>
        <begin position="137"/>
        <end position="160"/>
    </location>
</feature>
<evidence type="ECO:0000256" key="10">
    <source>
        <dbReference type="SAM" id="Phobius"/>
    </source>
</evidence>
<dbReference type="CDD" id="cd18578">
    <property type="entry name" value="ABC_6TM_Pgp_ABCB1_D2_like"/>
    <property type="match status" value="1"/>
</dbReference>
<keyword evidence="14" id="KW-1185">Reference proteome</keyword>
<dbReference type="PROSITE" id="PS50929">
    <property type="entry name" value="ABC_TM1F"/>
    <property type="match status" value="2"/>
</dbReference>
<feature type="transmembrane region" description="Helical" evidence="10">
    <location>
        <begin position="763"/>
        <end position="786"/>
    </location>
</feature>
<feature type="transmembrane region" description="Helical" evidence="10">
    <location>
        <begin position="642"/>
        <end position="661"/>
    </location>
</feature>
<organism evidence="13 14">
    <name type="scientific">Geodia barretti</name>
    <name type="common">Barrett's horny sponge</name>
    <dbReference type="NCBI Taxonomy" id="519541"/>
    <lineage>
        <taxon>Eukaryota</taxon>
        <taxon>Metazoa</taxon>
        <taxon>Porifera</taxon>
        <taxon>Demospongiae</taxon>
        <taxon>Heteroscleromorpha</taxon>
        <taxon>Tetractinellida</taxon>
        <taxon>Astrophorina</taxon>
        <taxon>Geodiidae</taxon>
        <taxon>Geodia</taxon>
    </lineage>
</organism>
<dbReference type="InterPro" id="IPR027417">
    <property type="entry name" value="P-loop_NTPase"/>
</dbReference>
<dbReference type="CDD" id="cd03249">
    <property type="entry name" value="ABC_MTABC3_MDL1_MDL2"/>
    <property type="match status" value="1"/>
</dbReference>
<dbReference type="GO" id="GO:0090374">
    <property type="term" value="P:oligopeptide export from mitochondrion"/>
    <property type="evidence" value="ECO:0007669"/>
    <property type="project" value="TreeGrafter"/>
</dbReference>
<dbReference type="Gene3D" id="1.20.1560.10">
    <property type="entry name" value="ABC transporter type 1, transmembrane domain"/>
    <property type="match status" value="2"/>
</dbReference>
<evidence type="ECO:0000256" key="7">
    <source>
        <dbReference type="ARBA" id="ARBA00022840"/>
    </source>
</evidence>
<feature type="domain" description="ABC transporter" evidence="11">
    <location>
        <begin position="821"/>
        <end position="1056"/>
    </location>
</feature>
<dbReference type="FunFam" id="3.40.50.300:FF:000251">
    <property type="entry name" value="ABC transporter B family member 19"/>
    <property type="match status" value="1"/>
</dbReference>
<evidence type="ECO:0000256" key="6">
    <source>
        <dbReference type="ARBA" id="ARBA00022741"/>
    </source>
</evidence>
<dbReference type="Gene3D" id="3.40.50.300">
    <property type="entry name" value="P-loop containing nucleotide triphosphate hydrolases"/>
    <property type="match status" value="2"/>
</dbReference>
<dbReference type="GO" id="GO:0016887">
    <property type="term" value="F:ATP hydrolysis activity"/>
    <property type="evidence" value="ECO:0007669"/>
    <property type="project" value="InterPro"/>
</dbReference>
<dbReference type="InterPro" id="IPR003593">
    <property type="entry name" value="AAA+_ATPase"/>
</dbReference>
<dbReference type="Proteomes" id="UP001174909">
    <property type="component" value="Unassembled WGS sequence"/>
</dbReference>
<protein>
    <submittedName>
        <fullName evidence="13">ATP-dependent translocase ABCB1</fullName>
    </submittedName>
</protein>
<evidence type="ECO:0000256" key="4">
    <source>
        <dbReference type="ARBA" id="ARBA00022692"/>
    </source>
</evidence>
<dbReference type="FunFam" id="3.40.50.300:FF:000205">
    <property type="entry name" value="ABC transporter B family member 4"/>
    <property type="match status" value="1"/>
</dbReference>
<dbReference type="PROSITE" id="PS00211">
    <property type="entry name" value="ABC_TRANSPORTER_1"/>
    <property type="match status" value="2"/>
</dbReference>
<dbReference type="GO" id="GO:0005524">
    <property type="term" value="F:ATP binding"/>
    <property type="evidence" value="ECO:0007669"/>
    <property type="project" value="UniProtKB-KW"/>
</dbReference>
<feature type="transmembrane region" description="Helical" evidence="10">
    <location>
        <begin position="545"/>
        <end position="569"/>
    </location>
</feature>
<evidence type="ECO:0000259" key="12">
    <source>
        <dbReference type="PROSITE" id="PS50929"/>
    </source>
</evidence>
<dbReference type="InterPro" id="IPR039421">
    <property type="entry name" value="Type_1_exporter"/>
</dbReference>
<dbReference type="GO" id="GO:0005743">
    <property type="term" value="C:mitochondrial inner membrane"/>
    <property type="evidence" value="ECO:0007669"/>
    <property type="project" value="TreeGrafter"/>
</dbReference>
<dbReference type="InterPro" id="IPR017871">
    <property type="entry name" value="ABC_transporter-like_CS"/>
</dbReference>
<sequence>MATLVAGVIVSLYTEWRLTLLIAFAGLLIAASTALLSVVTTFTTSHALSLSATASALAEEALAAVATVKAFCAEEEETKRYSEALHGVRWYGRIVGVVRGWSLGVVQLLVFSCYASSLWLGAFLVQEELIQAGEFVTVFFAVLLVGVSVGQALPHLQILVSANAAGKRLQDIVQRVPLVACSTNEGVWPETELQPSVQFRNVTFSYPTRPQELVLKGVNVSIASGQTVAIVGSTGSGKSTMGHLLTRLYDVTQGDVMVGGVDVRQLSTERLREQVGVVSQDPALFQTSIAENIGLGSGGVSPPESIVAAATAANAHDFITKLPQGYDTVVGSRGSQLSGGQRQRVAIARALVRNPKILLLDEATSALDTESERLVQEALDKAREGRTTIIIAHRLSTVRHADTIIVMEKGGVAEIGSHDELLKKVGVYYNLVHAQLTEEVGEGEGDGVAEKGMIPQSPRTPTSPVLSAIAEPHQAGEEIEEKKTSSLSWFSVLRLSVPEWPLLVAGVTAAGIQGAVFPSFSIFFGRALEAFTFPFNQVLELTHQWAWLFLVLGFVSAVSMVIKNVAFSLAGEQLTYRLRCHGFSRALRHQLSWFDGPSSTGVAGLLASSPPRVQGVMLAISSLTEVGVGLAAALVISLVSSWVLALVVMAFIPLLLLGGLVQVRLLRSRVSTESASSQILQETVVNMRTVQLFGLQHTFLSRYTSALVLSLRKKTIEAIGVGAVYGFTNFILLVAYAVTFRFAAYLLTLHVDHTLYANFDEVFTVFLAIILGSLAAGQASTALPLATQATAAASKLEVIVAPQQEGEEWEGKELEEVNGKVGVVNVSFSFPSRPAVRVLSRLSVTMAAGESMALVGPSGAGKSTVLSLLERFYRPCSGQLTLDDIDISTLGLRWWRRQLGWVPQDVVLFNRSIADNIAFGCEAGEKEIVAAATAANAHDFITQLPQGYDTVVGSRGSQLSGGQRQRVAIARALVRNPKILLLDEATSALDTESERLVQEALDKAREGRTTIIIAHRLSTVARANHIAVLRSGQLVEEGSHSQLQQRQGLYWRLLQTNQ</sequence>